<evidence type="ECO:0000256" key="2">
    <source>
        <dbReference type="ARBA" id="ARBA00008432"/>
    </source>
</evidence>
<organism evidence="9 10">
    <name type="scientific">Corynebacterium pilosum</name>
    <dbReference type="NCBI Taxonomy" id="35756"/>
    <lineage>
        <taxon>Bacteria</taxon>
        <taxon>Bacillati</taxon>
        <taxon>Actinomycetota</taxon>
        <taxon>Actinomycetes</taxon>
        <taxon>Mycobacteriales</taxon>
        <taxon>Corynebacteriaceae</taxon>
        <taxon>Corynebacterium</taxon>
    </lineage>
</organism>
<comment type="similarity">
    <text evidence="2">Belongs to the major facilitator superfamily. Nitrate/nitrite porter (TC 2.A.1.8) family.</text>
</comment>
<evidence type="ECO:0000256" key="6">
    <source>
        <dbReference type="ARBA" id="ARBA00023136"/>
    </source>
</evidence>
<protein>
    <submittedName>
        <fullName evidence="9">Nitrate/nitrite transporter</fullName>
    </submittedName>
</protein>
<dbReference type="InterPro" id="IPR011701">
    <property type="entry name" value="MFS"/>
</dbReference>
<reference evidence="9 10" key="1">
    <citation type="submission" date="2018-06" db="EMBL/GenBank/DDBJ databases">
        <authorList>
            <consortium name="Pathogen Informatics"/>
            <person name="Doyle S."/>
        </authorList>
    </citation>
    <scope>NUCLEOTIDE SEQUENCE [LARGE SCALE GENOMIC DNA]</scope>
    <source>
        <strain evidence="9 10">NCTC11862</strain>
    </source>
</reference>
<dbReference type="EMBL" id="UFXQ01000001">
    <property type="protein sequence ID" value="STC70214.1"/>
    <property type="molecule type" value="Genomic_DNA"/>
</dbReference>
<feature type="transmembrane region" description="Helical" evidence="7">
    <location>
        <begin position="123"/>
        <end position="144"/>
    </location>
</feature>
<feature type="domain" description="Major facilitator superfamily (MFS) profile" evidence="8">
    <location>
        <begin position="29"/>
        <end position="440"/>
    </location>
</feature>
<evidence type="ECO:0000256" key="3">
    <source>
        <dbReference type="ARBA" id="ARBA00022692"/>
    </source>
</evidence>
<feature type="transmembrane region" description="Helical" evidence="7">
    <location>
        <begin position="416"/>
        <end position="436"/>
    </location>
</feature>
<evidence type="ECO:0000313" key="9">
    <source>
        <dbReference type="EMBL" id="STC70214.1"/>
    </source>
</evidence>
<feature type="transmembrane region" description="Helical" evidence="7">
    <location>
        <begin position="291"/>
        <end position="313"/>
    </location>
</feature>
<dbReference type="InterPro" id="IPR044772">
    <property type="entry name" value="NO3_transporter"/>
</dbReference>
<gene>
    <name evidence="9" type="primary">narK</name>
    <name evidence="9" type="ORF">NCTC11862_02024</name>
</gene>
<accession>A0A376CP53</accession>
<feature type="transmembrane region" description="Helical" evidence="7">
    <location>
        <begin position="209"/>
        <end position="228"/>
    </location>
</feature>
<evidence type="ECO:0000313" key="10">
    <source>
        <dbReference type="Proteomes" id="UP000254467"/>
    </source>
</evidence>
<dbReference type="PANTHER" id="PTHR23515">
    <property type="entry name" value="HIGH-AFFINITY NITRATE TRANSPORTER 2.3"/>
    <property type="match status" value="1"/>
</dbReference>
<dbReference type="Proteomes" id="UP000254467">
    <property type="component" value="Unassembled WGS sequence"/>
</dbReference>
<feature type="transmembrane region" description="Helical" evidence="7">
    <location>
        <begin position="390"/>
        <end position="410"/>
    </location>
</feature>
<feature type="transmembrane region" description="Helical" evidence="7">
    <location>
        <begin position="325"/>
        <end position="346"/>
    </location>
</feature>
<evidence type="ECO:0000256" key="1">
    <source>
        <dbReference type="ARBA" id="ARBA00004651"/>
    </source>
</evidence>
<dbReference type="RefSeq" id="WP_018580860.1">
    <property type="nucleotide sequence ID" value="NZ_LDYD01000008.1"/>
</dbReference>
<sequence length="445" mass="48241">MTQLDTSQRVLHGWDPENEDSWDSKIAWQTLWISTITLFLGFTTWYLVSAIAPMLNEIGFDLTAGQLYWLTSIPGLSTGLFRLIWMFLPPVLGTRKLVTFSALLYLIPLFGWFFTVQDTSAPYWWLLTLSFLSGIGGGVFSGFMPSTGYFFPKSKSGTALGLQAGLSNMGMSAIQLAAPWLVGMSIPLISLGTAQTSAETGENMWVQNAAGILIPFVIVMVIVAWLMLKDVPVKANFKQQIDIFGNVNTWVMSVIYFAGFGAFAGFSAQLALLINDNFGANSDLANNFDPALLPVGGAIAFWFPLIGAGTRALWGPLCDKFGGAIWTFIGLVGMAVFTGAAALFLNPDSPDAFTWFWTLMLIMAFFSGLVNAGSFKQMPMILPKRQSGGVIGWTGAVGSFGPFVAGVLLSMISATAFFWGCVVLFVIAAILCWVYYTRPGAPFPG</sequence>
<dbReference type="InterPro" id="IPR036259">
    <property type="entry name" value="MFS_trans_sf"/>
</dbReference>
<feature type="transmembrane region" description="Helical" evidence="7">
    <location>
        <begin position="352"/>
        <end position="370"/>
    </location>
</feature>
<evidence type="ECO:0000259" key="8">
    <source>
        <dbReference type="PROSITE" id="PS50850"/>
    </source>
</evidence>
<dbReference type="SUPFAM" id="SSF103473">
    <property type="entry name" value="MFS general substrate transporter"/>
    <property type="match status" value="1"/>
</dbReference>
<dbReference type="PROSITE" id="PS50850">
    <property type="entry name" value="MFS"/>
    <property type="match status" value="1"/>
</dbReference>
<dbReference type="OrthoDB" id="9771451at2"/>
<dbReference type="AlphaFoldDB" id="A0A376CP53"/>
<dbReference type="STRING" id="35756.GCA_001044155_02250"/>
<evidence type="ECO:0000256" key="4">
    <source>
        <dbReference type="ARBA" id="ARBA00022989"/>
    </source>
</evidence>
<keyword evidence="3 7" id="KW-0812">Transmembrane</keyword>
<dbReference type="GO" id="GO:0042128">
    <property type="term" value="P:nitrate assimilation"/>
    <property type="evidence" value="ECO:0007669"/>
    <property type="project" value="UniProtKB-KW"/>
</dbReference>
<dbReference type="GO" id="GO:0005886">
    <property type="term" value="C:plasma membrane"/>
    <property type="evidence" value="ECO:0007669"/>
    <property type="project" value="UniProtKB-SubCell"/>
</dbReference>
<keyword evidence="4 7" id="KW-1133">Transmembrane helix</keyword>
<feature type="transmembrane region" description="Helical" evidence="7">
    <location>
        <begin position="249"/>
        <end position="271"/>
    </location>
</feature>
<dbReference type="GO" id="GO:0015112">
    <property type="term" value="F:nitrate transmembrane transporter activity"/>
    <property type="evidence" value="ECO:0007669"/>
    <property type="project" value="InterPro"/>
</dbReference>
<feature type="transmembrane region" description="Helical" evidence="7">
    <location>
        <begin position="67"/>
        <end position="85"/>
    </location>
</feature>
<keyword evidence="10" id="KW-1185">Reference proteome</keyword>
<feature type="transmembrane region" description="Helical" evidence="7">
    <location>
        <begin position="165"/>
        <end position="189"/>
    </location>
</feature>
<evidence type="ECO:0000256" key="5">
    <source>
        <dbReference type="ARBA" id="ARBA00023063"/>
    </source>
</evidence>
<feature type="transmembrane region" description="Helical" evidence="7">
    <location>
        <begin position="97"/>
        <end position="117"/>
    </location>
</feature>
<dbReference type="Gene3D" id="1.20.1250.20">
    <property type="entry name" value="MFS general substrate transporter like domains"/>
    <property type="match status" value="2"/>
</dbReference>
<feature type="transmembrane region" description="Helical" evidence="7">
    <location>
        <begin position="31"/>
        <end position="55"/>
    </location>
</feature>
<proteinExistence type="inferred from homology"/>
<dbReference type="InterPro" id="IPR020846">
    <property type="entry name" value="MFS_dom"/>
</dbReference>
<name>A0A376CP53_9CORY</name>
<keyword evidence="6 7" id="KW-0472">Membrane</keyword>
<evidence type="ECO:0000256" key="7">
    <source>
        <dbReference type="SAM" id="Phobius"/>
    </source>
</evidence>
<comment type="subcellular location">
    <subcellularLocation>
        <location evidence="1">Cell membrane</location>
        <topology evidence="1">Multi-pass membrane protein</topology>
    </subcellularLocation>
</comment>
<dbReference type="Pfam" id="PF07690">
    <property type="entry name" value="MFS_1"/>
    <property type="match status" value="1"/>
</dbReference>
<keyword evidence="5" id="KW-0534">Nitrate assimilation</keyword>